<organism evidence="2 3">
    <name type="scientific">Cupriavidus pampae</name>
    <dbReference type="NCBI Taxonomy" id="659251"/>
    <lineage>
        <taxon>Bacteria</taxon>
        <taxon>Pseudomonadati</taxon>
        <taxon>Pseudomonadota</taxon>
        <taxon>Betaproteobacteria</taxon>
        <taxon>Burkholderiales</taxon>
        <taxon>Burkholderiaceae</taxon>
        <taxon>Cupriavidus</taxon>
    </lineage>
</organism>
<evidence type="ECO:0000313" key="3">
    <source>
        <dbReference type="Proteomes" id="UP000706525"/>
    </source>
</evidence>
<keyword evidence="3" id="KW-1185">Reference proteome</keyword>
<comment type="caution">
    <text evidence="2">The sequence shown here is derived from an EMBL/GenBank/DDBJ whole genome shotgun (WGS) entry which is preliminary data.</text>
</comment>
<evidence type="ECO:0000256" key="1">
    <source>
        <dbReference type="SAM" id="Phobius"/>
    </source>
</evidence>
<evidence type="ECO:0008006" key="4">
    <source>
        <dbReference type="Google" id="ProtNLM"/>
    </source>
</evidence>
<sequence length="573" mass="63873">MSTTERIIQVADLTLITRSLASINRDIESVSSQVSVVGNELTNTRSELARLEEAFMRFVEADLKAKELALAETRQVKVRQALETTYGYYAEVRRQATGILQAADLSVVRGETMKSATEELMLQAPRYWLAPALVALAAWLNDQEDLARRALAEALRRDDEKTSLLFALVCRRAGRIDACRTWLERYFGMQNPASLDRQTVVLVDALASSVFGGEVRMHCTRQVEQWVDELSEAAGFVETQRGQWEAGLRGKLRETDHAGRYSHLSRFSPTWERLNQSLNDAGLHKDVLEHFRGIFEGSLEVARSVEAAVDGLLDKLVSRFDDEELPLRREDHLNQLIINHSGDRPAAERKHALETAALEEKVSFTQLLTNAAMNPELSHATRATQRYAIALSRAWVRNAHDDLTASFRNQVPTDIEFAIEGWQGTTRHGDNEAPLLAALGQHLDQERDNTLATLKLGFKHYAALTVGVLAVLFAFSAGWFALLVAALAIGWFFKAKSDVTKTKAKVIEAAAKKKEQCSAALKAALAEVVEWRRDLAARDAFASHVGHLLDSISPEQYTSSTHDKSRRVMTQAA</sequence>
<keyword evidence="1" id="KW-0472">Membrane</keyword>
<proteinExistence type="predicted"/>
<name>A0ABN7Y207_9BURK</name>
<dbReference type="Proteomes" id="UP000706525">
    <property type="component" value="Unassembled WGS sequence"/>
</dbReference>
<evidence type="ECO:0000313" key="2">
    <source>
        <dbReference type="EMBL" id="CAG9167403.1"/>
    </source>
</evidence>
<dbReference type="RefSeq" id="WP_223983629.1">
    <property type="nucleotide sequence ID" value="NZ_CAJZAG010000002.1"/>
</dbReference>
<reference evidence="2 3" key="1">
    <citation type="submission" date="2021-08" db="EMBL/GenBank/DDBJ databases">
        <authorList>
            <person name="Peeters C."/>
        </authorList>
    </citation>
    <scope>NUCLEOTIDE SEQUENCE [LARGE SCALE GENOMIC DNA]</scope>
    <source>
        <strain evidence="2 3">LMG 32289</strain>
    </source>
</reference>
<keyword evidence="1" id="KW-0812">Transmembrane</keyword>
<accession>A0ABN7Y207</accession>
<gene>
    <name evidence="2" type="ORF">LMG32289_01382</name>
</gene>
<protein>
    <recommendedName>
        <fullName evidence="4">Chemotaxis protein</fullName>
    </recommendedName>
</protein>
<dbReference type="EMBL" id="CAJZAG010000002">
    <property type="protein sequence ID" value="CAG9167403.1"/>
    <property type="molecule type" value="Genomic_DNA"/>
</dbReference>
<feature type="transmembrane region" description="Helical" evidence="1">
    <location>
        <begin position="461"/>
        <end position="493"/>
    </location>
</feature>
<keyword evidence="1" id="KW-1133">Transmembrane helix</keyword>